<organism evidence="8 9">
    <name type="scientific">Peptoniphilus asaccharolyticus DSM 20463</name>
    <dbReference type="NCBI Taxonomy" id="573058"/>
    <lineage>
        <taxon>Bacteria</taxon>
        <taxon>Bacillati</taxon>
        <taxon>Bacillota</taxon>
        <taxon>Tissierellia</taxon>
        <taxon>Tissierellales</taxon>
        <taxon>Peptoniphilaceae</taxon>
        <taxon>Peptoniphilus</taxon>
    </lineage>
</organism>
<dbReference type="GO" id="GO:0120159">
    <property type="term" value="F:rRNA pseudouridine synthase activity"/>
    <property type="evidence" value="ECO:0007669"/>
    <property type="project" value="UniProtKB-ARBA"/>
</dbReference>
<dbReference type="SUPFAM" id="SSF55120">
    <property type="entry name" value="Pseudouridine synthase"/>
    <property type="match status" value="1"/>
</dbReference>
<evidence type="ECO:0000256" key="4">
    <source>
        <dbReference type="PIRSR" id="PIRSR606225-1"/>
    </source>
</evidence>
<evidence type="ECO:0000313" key="9">
    <source>
        <dbReference type="Proteomes" id="UP000192368"/>
    </source>
</evidence>
<evidence type="ECO:0000256" key="5">
    <source>
        <dbReference type="PROSITE-ProRule" id="PRU00182"/>
    </source>
</evidence>
<comment type="similarity">
    <text evidence="2 6">Belongs to the pseudouridine synthase RluA family.</text>
</comment>
<dbReference type="SUPFAM" id="SSF55174">
    <property type="entry name" value="Alpha-L RNA-binding motif"/>
    <property type="match status" value="1"/>
</dbReference>
<evidence type="ECO:0000256" key="2">
    <source>
        <dbReference type="ARBA" id="ARBA00010876"/>
    </source>
</evidence>
<keyword evidence="9" id="KW-1185">Reference proteome</keyword>
<dbReference type="STRING" id="573058.SAMN00017477_0572"/>
<evidence type="ECO:0000256" key="3">
    <source>
        <dbReference type="ARBA" id="ARBA00023235"/>
    </source>
</evidence>
<dbReference type="Gene3D" id="3.30.2350.10">
    <property type="entry name" value="Pseudouridine synthase"/>
    <property type="match status" value="1"/>
</dbReference>
<dbReference type="InterPro" id="IPR006224">
    <property type="entry name" value="PsdUridine_synth_RluA-like_CS"/>
</dbReference>
<gene>
    <name evidence="8" type="ORF">SAMN00017477_0572</name>
</gene>
<dbReference type="GO" id="GO:0003723">
    <property type="term" value="F:RNA binding"/>
    <property type="evidence" value="ECO:0007669"/>
    <property type="project" value="UniProtKB-KW"/>
</dbReference>
<comment type="catalytic activity">
    <reaction evidence="1 6">
        <text>a uridine in RNA = a pseudouridine in RNA</text>
        <dbReference type="Rhea" id="RHEA:48348"/>
        <dbReference type="Rhea" id="RHEA-COMP:12068"/>
        <dbReference type="Rhea" id="RHEA-COMP:12069"/>
        <dbReference type="ChEBI" id="CHEBI:65314"/>
        <dbReference type="ChEBI" id="CHEBI:65315"/>
    </reaction>
</comment>
<dbReference type="InterPro" id="IPR002942">
    <property type="entry name" value="S4_RNA-bd"/>
</dbReference>
<sequence length="296" mass="34312">MYQNKFISNLDNERLDIFLNQKLDLSRSQIKKLVDDKLILVNGKSEKAGYKLRVNDEITVEYREDLKLVPQDIEFRILFEDSDIAVISKPQGLVVHPGAGNEDNTLVNGLLYRLDSLADTGDELRPGIVHRLDKDTSGLMIVAKTSLAYDRLIEIFKNREINKVYMAIVEGKITDSGFIDEPIGRDSKNRIKFAVTDINSKEALTYYKPIKVFENHTFLEIKIATGRTHQIRVHMKYINHPVLGDPLYGRKNKYKIDKQMLHACKLQFKHPITDQEMLFEDEIPIRFEKFMKRADI</sequence>
<dbReference type="OrthoDB" id="9807829at2"/>
<keyword evidence="3 6" id="KW-0413">Isomerase</keyword>
<dbReference type="Pfam" id="PF01479">
    <property type="entry name" value="S4"/>
    <property type="match status" value="1"/>
</dbReference>
<evidence type="ECO:0000259" key="7">
    <source>
        <dbReference type="SMART" id="SM00363"/>
    </source>
</evidence>
<evidence type="ECO:0000256" key="6">
    <source>
        <dbReference type="RuleBase" id="RU362028"/>
    </source>
</evidence>
<evidence type="ECO:0000313" key="8">
    <source>
        <dbReference type="EMBL" id="SMB83503.1"/>
    </source>
</evidence>
<reference evidence="9" key="1">
    <citation type="submission" date="2017-04" db="EMBL/GenBank/DDBJ databases">
        <authorList>
            <person name="Varghese N."/>
            <person name="Submissions S."/>
        </authorList>
    </citation>
    <scope>NUCLEOTIDE SEQUENCE [LARGE SCALE GENOMIC DNA]</scope>
    <source>
        <strain evidence="9">DSM 20463</strain>
    </source>
</reference>
<proteinExistence type="inferred from homology"/>
<dbReference type="Gene3D" id="3.10.290.10">
    <property type="entry name" value="RNA-binding S4 domain"/>
    <property type="match status" value="1"/>
</dbReference>
<dbReference type="EC" id="5.4.99.-" evidence="6"/>
<dbReference type="Proteomes" id="UP000192368">
    <property type="component" value="Unassembled WGS sequence"/>
</dbReference>
<dbReference type="CDD" id="cd02869">
    <property type="entry name" value="PseudoU_synth_RluA_like"/>
    <property type="match status" value="1"/>
</dbReference>
<dbReference type="PANTHER" id="PTHR21600:SF44">
    <property type="entry name" value="RIBOSOMAL LARGE SUBUNIT PSEUDOURIDINE SYNTHASE D"/>
    <property type="match status" value="1"/>
</dbReference>
<dbReference type="PROSITE" id="PS01129">
    <property type="entry name" value="PSI_RLU"/>
    <property type="match status" value="1"/>
</dbReference>
<evidence type="ECO:0000256" key="1">
    <source>
        <dbReference type="ARBA" id="ARBA00000073"/>
    </source>
</evidence>
<feature type="domain" description="RNA-binding S4" evidence="7">
    <location>
        <begin position="13"/>
        <end position="74"/>
    </location>
</feature>
<protein>
    <recommendedName>
        <fullName evidence="6">Pseudouridine synthase</fullName>
        <ecNumber evidence="6">5.4.99.-</ecNumber>
    </recommendedName>
</protein>
<dbReference type="NCBIfam" id="TIGR00005">
    <property type="entry name" value="rluA_subfam"/>
    <property type="match status" value="1"/>
</dbReference>
<keyword evidence="5" id="KW-0694">RNA-binding</keyword>
<dbReference type="InterPro" id="IPR036986">
    <property type="entry name" value="S4_RNA-bd_sf"/>
</dbReference>
<accession>A0A1W1UR40</accession>
<dbReference type="PROSITE" id="PS50889">
    <property type="entry name" value="S4"/>
    <property type="match status" value="1"/>
</dbReference>
<dbReference type="InterPro" id="IPR006225">
    <property type="entry name" value="PsdUridine_synth_RluC/D"/>
</dbReference>
<dbReference type="InterPro" id="IPR020103">
    <property type="entry name" value="PsdUridine_synth_cat_dom_sf"/>
</dbReference>
<dbReference type="EMBL" id="FWWR01000009">
    <property type="protein sequence ID" value="SMB83503.1"/>
    <property type="molecule type" value="Genomic_DNA"/>
</dbReference>
<dbReference type="InterPro" id="IPR006145">
    <property type="entry name" value="PsdUridine_synth_RsuA/RluA"/>
</dbReference>
<dbReference type="SMART" id="SM00363">
    <property type="entry name" value="S4"/>
    <property type="match status" value="1"/>
</dbReference>
<dbReference type="PANTHER" id="PTHR21600">
    <property type="entry name" value="MITOCHONDRIAL RNA PSEUDOURIDINE SYNTHASE"/>
    <property type="match status" value="1"/>
</dbReference>
<feature type="active site" evidence="4">
    <location>
        <position position="133"/>
    </location>
</feature>
<dbReference type="Pfam" id="PF00849">
    <property type="entry name" value="PseudoU_synth_2"/>
    <property type="match status" value="1"/>
</dbReference>
<comment type="function">
    <text evidence="6">Responsible for synthesis of pseudouridine from uracil.</text>
</comment>
<dbReference type="InterPro" id="IPR050188">
    <property type="entry name" value="RluA_PseudoU_synthase"/>
</dbReference>
<name>A0A1W1UR40_PEPAS</name>
<dbReference type="AlphaFoldDB" id="A0A1W1UR40"/>
<dbReference type="CDD" id="cd00165">
    <property type="entry name" value="S4"/>
    <property type="match status" value="1"/>
</dbReference>
<dbReference type="RefSeq" id="WP_084230238.1">
    <property type="nucleotide sequence ID" value="NZ_FWWR01000009.1"/>
</dbReference>
<dbReference type="GO" id="GO:0000455">
    <property type="term" value="P:enzyme-directed rRNA pseudouridine synthesis"/>
    <property type="evidence" value="ECO:0007669"/>
    <property type="project" value="TreeGrafter"/>
</dbReference>